<keyword evidence="4" id="KW-0687">Ribonucleoprotein</keyword>
<reference evidence="6" key="1">
    <citation type="submission" date="2020-05" db="EMBL/GenBank/DDBJ databases">
        <authorList>
            <person name="Chiriac C."/>
            <person name="Salcher M."/>
            <person name="Ghai R."/>
            <person name="Kavagutti S V."/>
        </authorList>
    </citation>
    <scope>NUCLEOTIDE SEQUENCE</scope>
</reference>
<evidence type="ECO:0000259" key="5">
    <source>
        <dbReference type="Pfam" id="PF01386"/>
    </source>
</evidence>
<organism evidence="6">
    <name type="scientific">freshwater metagenome</name>
    <dbReference type="NCBI Taxonomy" id="449393"/>
    <lineage>
        <taxon>unclassified sequences</taxon>
        <taxon>metagenomes</taxon>
        <taxon>ecological metagenomes</taxon>
    </lineage>
</organism>
<keyword evidence="2" id="KW-0694">RNA-binding</keyword>
<name>A0A6J7G2X9_9ZZZZ</name>
<feature type="domain" description="Large ribosomal subunit protein bL25 L25" evidence="5">
    <location>
        <begin position="6"/>
        <end position="90"/>
    </location>
</feature>
<dbReference type="GO" id="GO:0008097">
    <property type="term" value="F:5S rRNA binding"/>
    <property type="evidence" value="ECO:0007669"/>
    <property type="project" value="InterPro"/>
</dbReference>
<dbReference type="PANTHER" id="PTHR33284:SF1">
    <property type="entry name" value="RIBOSOMAL PROTEIN L25_GLN-TRNA SYNTHETASE, ANTI-CODON-BINDING DOMAIN-CONTAINING PROTEIN"/>
    <property type="match status" value="1"/>
</dbReference>
<dbReference type="Pfam" id="PF01386">
    <property type="entry name" value="Ribosomal_L25p"/>
    <property type="match status" value="1"/>
</dbReference>
<dbReference type="AlphaFoldDB" id="A0A6J7G2X9"/>
<proteinExistence type="predicted"/>
<dbReference type="EMBL" id="CAFBPZ010000012">
    <property type="protein sequence ID" value="CAB5035580.1"/>
    <property type="molecule type" value="Genomic_DNA"/>
</dbReference>
<dbReference type="InterPro" id="IPR029751">
    <property type="entry name" value="Ribosomal_L25_dom"/>
</dbReference>
<evidence type="ECO:0000313" key="7">
    <source>
        <dbReference type="EMBL" id="CAB5035580.1"/>
    </source>
</evidence>
<keyword evidence="1" id="KW-0699">rRNA-binding</keyword>
<evidence type="ECO:0000256" key="4">
    <source>
        <dbReference type="ARBA" id="ARBA00023274"/>
    </source>
</evidence>
<accession>A0A6J7G2X9</accession>
<gene>
    <name evidence="6" type="ORF">UFOPK3495_00865</name>
    <name evidence="7" type="ORF">UFOPK4237_00331</name>
</gene>
<dbReference type="GO" id="GO:0006412">
    <property type="term" value="P:translation"/>
    <property type="evidence" value="ECO:0007669"/>
    <property type="project" value="InterPro"/>
</dbReference>
<dbReference type="Gene3D" id="2.40.240.10">
    <property type="entry name" value="Ribosomal Protein L25, Chain P"/>
    <property type="match status" value="1"/>
</dbReference>
<evidence type="ECO:0000256" key="1">
    <source>
        <dbReference type="ARBA" id="ARBA00022730"/>
    </source>
</evidence>
<dbReference type="InterPro" id="IPR020056">
    <property type="entry name" value="Rbsml_bL25/Gln-tRNA_synth_N"/>
</dbReference>
<dbReference type="NCBIfam" id="TIGR00731">
    <property type="entry name" value="bL25_bact_ctc"/>
    <property type="match status" value="1"/>
</dbReference>
<evidence type="ECO:0000313" key="6">
    <source>
        <dbReference type="EMBL" id="CAB4899160.1"/>
    </source>
</evidence>
<dbReference type="GO" id="GO:0003735">
    <property type="term" value="F:structural constituent of ribosome"/>
    <property type="evidence" value="ECO:0007669"/>
    <property type="project" value="InterPro"/>
</dbReference>
<dbReference type="InterPro" id="IPR020930">
    <property type="entry name" value="Ribosomal_uL5_bac-type"/>
</dbReference>
<dbReference type="InterPro" id="IPR011035">
    <property type="entry name" value="Ribosomal_bL25/Gln-tRNA_synth"/>
</dbReference>
<dbReference type="InterPro" id="IPR001021">
    <property type="entry name" value="Ribosomal_bL25_long"/>
</dbReference>
<dbReference type="EMBL" id="CAFBMC010000039">
    <property type="protein sequence ID" value="CAB4899160.1"/>
    <property type="molecule type" value="Genomic_DNA"/>
</dbReference>
<evidence type="ECO:0000256" key="3">
    <source>
        <dbReference type="ARBA" id="ARBA00022980"/>
    </source>
</evidence>
<evidence type="ECO:0000256" key="2">
    <source>
        <dbReference type="ARBA" id="ARBA00022884"/>
    </source>
</evidence>
<keyword evidence="3" id="KW-0689">Ribosomal protein</keyword>
<protein>
    <submittedName>
        <fullName evidence="6">Unannotated protein</fullName>
    </submittedName>
</protein>
<sequence>MSQIAITAQERSDFGKGAARRLRRAGLVPAVIYGKGSELVHISLPNHDLDLALRKSFVVFSVSLNDKTILTMPRDIQREPVKRFIEHLDLIIITPAEAIARTAYGVQATADAAAALIEEEAARAAQAPVETQAVEDEAK</sequence>
<dbReference type="PANTHER" id="PTHR33284">
    <property type="entry name" value="RIBOSOMAL PROTEIN L25/GLN-TRNA SYNTHETASE, ANTI-CODON-BINDING DOMAIN-CONTAINING PROTEIN"/>
    <property type="match status" value="1"/>
</dbReference>
<dbReference type="SUPFAM" id="SSF50715">
    <property type="entry name" value="Ribosomal protein L25-like"/>
    <property type="match status" value="1"/>
</dbReference>
<dbReference type="CDD" id="cd00495">
    <property type="entry name" value="Ribosomal_L25_TL5_CTC"/>
    <property type="match status" value="1"/>
</dbReference>
<dbReference type="GO" id="GO:0022625">
    <property type="term" value="C:cytosolic large ribosomal subunit"/>
    <property type="evidence" value="ECO:0007669"/>
    <property type="project" value="TreeGrafter"/>
</dbReference>